<sequence>MASCEPKGSAKGARGAPEACAVADIDPKLELYDGANTYVIRLNLPGFKKEDFKVQLNSGGWLTVRGERPAGYVRFHRRPTSTGSPAASTAPCCTSPCPSSRCARPTW</sequence>
<dbReference type="AlphaFoldDB" id="A0A1D6NKW6"/>
<dbReference type="OrthoDB" id="1431247at2759"/>
<dbReference type="PROSITE" id="PS01031">
    <property type="entry name" value="SHSP"/>
    <property type="match status" value="1"/>
</dbReference>
<dbReference type="InParanoid" id="A0A1D6NKW6"/>
<dbReference type="KEGG" id="zma:103651536"/>
<accession>A0A1D6NKW6</accession>
<comment type="similarity">
    <text evidence="1 2">Belongs to the small heat shock protein (HSP20) family.</text>
</comment>
<reference evidence="3" key="1">
    <citation type="submission" date="2015-12" db="EMBL/GenBank/DDBJ databases">
        <title>Update maize B73 reference genome by single molecule sequencing technologies.</title>
        <authorList>
            <consortium name="Maize Genome Sequencing Project"/>
            <person name="Ware D."/>
        </authorList>
    </citation>
    <scope>NUCLEOTIDE SEQUENCE [LARGE SCALE GENOMIC DNA]</scope>
    <source>
        <tissue evidence="3">Seedling</tissue>
    </source>
</reference>
<proteinExistence type="inferred from homology"/>
<dbReference type="CDD" id="cd06464">
    <property type="entry name" value="ACD_sHsps-like"/>
    <property type="match status" value="1"/>
</dbReference>
<dbReference type="Pfam" id="PF00011">
    <property type="entry name" value="HSP20"/>
    <property type="match status" value="1"/>
</dbReference>
<evidence type="ECO:0000313" key="3">
    <source>
        <dbReference type="EMBL" id="ONM40872.1"/>
    </source>
</evidence>
<dbReference type="Gene3D" id="2.60.40.790">
    <property type="match status" value="1"/>
</dbReference>
<name>A0A1D6NKW6_MAIZE</name>
<organism evidence="3">
    <name type="scientific">Zea mays</name>
    <name type="common">Maize</name>
    <dbReference type="NCBI Taxonomy" id="4577"/>
    <lineage>
        <taxon>Eukaryota</taxon>
        <taxon>Viridiplantae</taxon>
        <taxon>Streptophyta</taxon>
        <taxon>Embryophyta</taxon>
        <taxon>Tracheophyta</taxon>
        <taxon>Spermatophyta</taxon>
        <taxon>Magnoliopsida</taxon>
        <taxon>Liliopsida</taxon>
        <taxon>Poales</taxon>
        <taxon>Poaceae</taxon>
        <taxon>PACMAD clade</taxon>
        <taxon>Panicoideae</taxon>
        <taxon>Andropogonodae</taxon>
        <taxon>Andropogoneae</taxon>
        <taxon>Tripsacinae</taxon>
        <taxon>Zea</taxon>
    </lineage>
</organism>
<dbReference type="InterPro" id="IPR008978">
    <property type="entry name" value="HSP20-like_chaperone"/>
</dbReference>
<dbReference type="PaxDb" id="4577-GRMZM2G108090_P01"/>
<gene>
    <name evidence="3" type="ORF">ZEAMMB73_Zm00001d044316</name>
</gene>
<protein>
    <submittedName>
        <fullName evidence="3">Uncharacterized protein</fullName>
    </submittedName>
</protein>
<evidence type="ECO:0000256" key="2">
    <source>
        <dbReference type="RuleBase" id="RU003616"/>
    </source>
</evidence>
<dbReference type="InterPro" id="IPR002068">
    <property type="entry name" value="A-crystallin/Hsp20_dom"/>
</dbReference>
<dbReference type="SUPFAM" id="SSF49764">
    <property type="entry name" value="HSP20-like chaperones"/>
    <property type="match status" value="1"/>
</dbReference>
<evidence type="ECO:0000256" key="1">
    <source>
        <dbReference type="PROSITE-ProRule" id="PRU00285"/>
    </source>
</evidence>
<dbReference type="EMBL" id="CM007649">
    <property type="protein sequence ID" value="ONM40872.1"/>
    <property type="molecule type" value="Genomic_DNA"/>
</dbReference>